<evidence type="ECO:0000256" key="6">
    <source>
        <dbReference type="SAM" id="MobiDB-lite"/>
    </source>
</evidence>
<dbReference type="FunFam" id="3.30.730.10:FF:000001">
    <property type="entry name" value="Ethylene-responsive transcription factor 2"/>
    <property type="match status" value="1"/>
</dbReference>
<keyword evidence="4" id="KW-0804">Transcription</keyword>
<dbReference type="GO" id="GO:0009873">
    <property type="term" value="P:ethylene-activated signaling pathway"/>
    <property type="evidence" value="ECO:0007669"/>
    <property type="project" value="InterPro"/>
</dbReference>
<keyword evidence="3" id="KW-0238">DNA-binding</keyword>
<evidence type="ECO:0000256" key="1">
    <source>
        <dbReference type="ARBA" id="ARBA00004123"/>
    </source>
</evidence>
<feature type="compositionally biased region" description="Polar residues" evidence="6">
    <location>
        <begin position="176"/>
        <end position="189"/>
    </location>
</feature>
<dbReference type="Gramene" id="OB06G15590.1">
    <property type="protein sequence ID" value="OB06G15590.1"/>
    <property type="gene ID" value="OB06G15590"/>
</dbReference>
<feature type="region of interest" description="Disordered" evidence="6">
    <location>
        <begin position="1"/>
        <end position="117"/>
    </location>
</feature>
<protein>
    <recommendedName>
        <fullName evidence="7">AP2/ERF domain-containing protein</fullName>
    </recommendedName>
</protein>
<dbReference type="GO" id="GO:0003677">
    <property type="term" value="F:DNA binding"/>
    <property type="evidence" value="ECO:0007669"/>
    <property type="project" value="UniProtKB-KW"/>
</dbReference>
<dbReference type="PRINTS" id="PR00367">
    <property type="entry name" value="ETHRSPELEMNT"/>
</dbReference>
<dbReference type="InterPro" id="IPR036955">
    <property type="entry name" value="AP2/ERF_dom_sf"/>
</dbReference>
<dbReference type="SUPFAM" id="SSF54171">
    <property type="entry name" value="DNA-binding domain"/>
    <property type="match status" value="1"/>
</dbReference>
<evidence type="ECO:0000256" key="3">
    <source>
        <dbReference type="ARBA" id="ARBA00023125"/>
    </source>
</evidence>
<keyword evidence="5" id="KW-0539">Nucleus</keyword>
<evidence type="ECO:0000256" key="5">
    <source>
        <dbReference type="ARBA" id="ARBA00023242"/>
    </source>
</evidence>
<evidence type="ECO:0000313" key="9">
    <source>
        <dbReference type="Proteomes" id="UP000006038"/>
    </source>
</evidence>
<dbReference type="GO" id="GO:0003700">
    <property type="term" value="F:DNA-binding transcription factor activity"/>
    <property type="evidence" value="ECO:0007669"/>
    <property type="project" value="InterPro"/>
</dbReference>
<feature type="domain" description="AP2/ERF" evidence="7">
    <location>
        <begin position="113"/>
        <end position="170"/>
    </location>
</feature>
<evidence type="ECO:0000313" key="8">
    <source>
        <dbReference type="EnsemblPlants" id="OB06G15590.1"/>
    </source>
</evidence>
<dbReference type="HOGENOM" id="CLU_054468_0_1_1"/>
<dbReference type="CDD" id="cd00018">
    <property type="entry name" value="AP2"/>
    <property type="match status" value="1"/>
</dbReference>
<feature type="region of interest" description="Disordered" evidence="6">
    <location>
        <begin position="168"/>
        <end position="189"/>
    </location>
</feature>
<dbReference type="Gene3D" id="3.30.730.10">
    <property type="entry name" value="AP2/ERF domain"/>
    <property type="match status" value="1"/>
</dbReference>
<dbReference type="eggNOG" id="ENOG502RYGT">
    <property type="taxonomic scope" value="Eukaryota"/>
</dbReference>
<dbReference type="OMA" id="SCDTTQD"/>
<keyword evidence="9" id="KW-1185">Reference proteome</keyword>
<dbReference type="PANTHER" id="PTHR31190:SF44">
    <property type="entry name" value="ETHYLENE-RESPONSIVE TRANSCRIPTION FACTOR 1"/>
    <property type="match status" value="1"/>
</dbReference>
<dbReference type="SMART" id="SM00380">
    <property type="entry name" value="AP2"/>
    <property type="match status" value="1"/>
</dbReference>
<keyword evidence="2" id="KW-0805">Transcription regulation</keyword>
<name>J3MC15_ORYBR</name>
<dbReference type="STRING" id="4533.J3MC15"/>
<organism evidence="8">
    <name type="scientific">Oryza brachyantha</name>
    <name type="common">malo sina</name>
    <dbReference type="NCBI Taxonomy" id="4533"/>
    <lineage>
        <taxon>Eukaryota</taxon>
        <taxon>Viridiplantae</taxon>
        <taxon>Streptophyta</taxon>
        <taxon>Embryophyta</taxon>
        <taxon>Tracheophyta</taxon>
        <taxon>Spermatophyta</taxon>
        <taxon>Magnoliopsida</taxon>
        <taxon>Liliopsida</taxon>
        <taxon>Poales</taxon>
        <taxon>Poaceae</taxon>
        <taxon>BOP clade</taxon>
        <taxon>Oryzoideae</taxon>
        <taxon>Oryzeae</taxon>
        <taxon>Oryzinae</taxon>
        <taxon>Oryza</taxon>
    </lineage>
</organism>
<dbReference type="PROSITE" id="PS51032">
    <property type="entry name" value="AP2_ERF"/>
    <property type="match status" value="1"/>
</dbReference>
<dbReference type="InterPro" id="IPR001471">
    <property type="entry name" value="AP2/ERF_dom"/>
</dbReference>
<dbReference type="Proteomes" id="UP000006038">
    <property type="component" value="Chromosome 6"/>
</dbReference>
<reference evidence="8" key="2">
    <citation type="submission" date="2013-04" db="UniProtKB">
        <authorList>
            <consortium name="EnsemblPlants"/>
        </authorList>
    </citation>
    <scope>IDENTIFICATION</scope>
</reference>
<proteinExistence type="predicted"/>
<dbReference type="GO" id="GO:0005634">
    <property type="term" value="C:nucleus"/>
    <property type="evidence" value="ECO:0007669"/>
    <property type="project" value="UniProtKB-SubCell"/>
</dbReference>
<dbReference type="Pfam" id="PF00847">
    <property type="entry name" value="AP2"/>
    <property type="match status" value="1"/>
</dbReference>
<dbReference type="InterPro" id="IPR016177">
    <property type="entry name" value="DNA-bd_dom_sf"/>
</dbReference>
<dbReference type="PANTHER" id="PTHR31190">
    <property type="entry name" value="DNA-BINDING DOMAIN"/>
    <property type="match status" value="1"/>
</dbReference>
<dbReference type="AlphaFoldDB" id="J3MC15"/>
<evidence type="ECO:0000259" key="7">
    <source>
        <dbReference type="PROSITE" id="PS51032"/>
    </source>
</evidence>
<feature type="compositionally biased region" description="Acidic residues" evidence="6">
    <location>
        <begin position="45"/>
        <end position="78"/>
    </location>
</feature>
<accession>J3MC15</accession>
<dbReference type="InterPro" id="IPR044808">
    <property type="entry name" value="ERF_plant"/>
</dbReference>
<reference evidence="8" key="1">
    <citation type="journal article" date="2013" name="Nat. Commun.">
        <title>Whole-genome sequencing of Oryza brachyantha reveals mechanisms underlying Oryza genome evolution.</title>
        <authorList>
            <person name="Chen J."/>
            <person name="Huang Q."/>
            <person name="Gao D."/>
            <person name="Wang J."/>
            <person name="Lang Y."/>
            <person name="Liu T."/>
            <person name="Li B."/>
            <person name="Bai Z."/>
            <person name="Luis Goicoechea J."/>
            <person name="Liang C."/>
            <person name="Chen C."/>
            <person name="Zhang W."/>
            <person name="Sun S."/>
            <person name="Liao Y."/>
            <person name="Zhang X."/>
            <person name="Yang L."/>
            <person name="Song C."/>
            <person name="Wang M."/>
            <person name="Shi J."/>
            <person name="Liu G."/>
            <person name="Liu J."/>
            <person name="Zhou H."/>
            <person name="Zhou W."/>
            <person name="Yu Q."/>
            <person name="An N."/>
            <person name="Chen Y."/>
            <person name="Cai Q."/>
            <person name="Wang B."/>
            <person name="Liu B."/>
            <person name="Min J."/>
            <person name="Huang Y."/>
            <person name="Wu H."/>
            <person name="Li Z."/>
            <person name="Zhang Y."/>
            <person name="Yin Y."/>
            <person name="Song W."/>
            <person name="Jiang J."/>
            <person name="Jackson S.A."/>
            <person name="Wing R.A."/>
            <person name="Wang J."/>
            <person name="Chen M."/>
        </authorList>
    </citation>
    <scope>NUCLEOTIDE SEQUENCE [LARGE SCALE GENOMIC DNA]</scope>
    <source>
        <strain evidence="8">cv. IRGC 101232</strain>
    </source>
</reference>
<sequence length="361" mass="39967">MCGGAILSDILPPPPRRVTAGDLWLEKQQKKKKTQKARRLPRRDEEEEEEEEDFEADFEEFEGESGESEVEVEVESDVDEAKPRGQRRRGLNTTVAGADGPAARSAKRKRKNQFRGIRQRPWGKWAAEIRDPRKGVRVWLGTFNSPEEAARAYDAEARRIRGKKAKVNFPDGAPVASQSQHTEPSSVNMPTFSVEEKPAVMSAGNNTMYNTNAYAYRAVEYTLEEPFVQTQNVSFVPTMNVIGDSFLNLSSDQGSNSFGCSDFSQENDTKTPDITSMLAPTLTEVDESAFLQNNASGAMVPPVMGNASVDLADLEPYMKFLIDGGSDESIDTLLSSDGSQDVASSMDLWSFDDMPVSAEFY</sequence>
<dbReference type="EnsemblPlants" id="OB06G15590.1">
    <property type="protein sequence ID" value="OB06G15590.1"/>
    <property type="gene ID" value="OB06G15590"/>
</dbReference>
<evidence type="ECO:0000256" key="2">
    <source>
        <dbReference type="ARBA" id="ARBA00023015"/>
    </source>
</evidence>
<feature type="compositionally biased region" description="Basic residues" evidence="6">
    <location>
        <begin position="29"/>
        <end position="41"/>
    </location>
</feature>
<comment type="subcellular location">
    <subcellularLocation>
        <location evidence="1">Nucleus</location>
    </subcellularLocation>
</comment>
<evidence type="ECO:0000256" key="4">
    <source>
        <dbReference type="ARBA" id="ARBA00023163"/>
    </source>
</evidence>